<proteinExistence type="predicted"/>
<reference evidence="2" key="1">
    <citation type="submission" date="2023-05" db="EMBL/GenBank/DDBJ databases">
        <title>Nepenthes gracilis genome sequencing.</title>
        <authorList>
            <person name="Fukushima K."/>
        </authorList>
    </citation>
    <scope>NUCLEOTIDE SEQUENCE</scope>
    <source>
        <strain evidence="2">SING2019-196</strain>
    </source>
</reference>
<accession>A0AAD3TMB5</accession>
<organism evidence="2 3">
    <name type="scientific">Nepenthes gracilis</name>
    <name type="common">Slender pitcher plant</name>
    <dbReference type="NCBI Taxonomy" id="150966"/>
    <lineage>
        <taxon>Eukaryota</taxon>
        <taxon>Viridiplantae</taxon>
        <taxon>Streptophyta</taxon>
        <taxon>Embryophyta</taxon>
        <taxon>Tracheophyta</taxon>
        <taxon>Spermatophyta</taxon>
        <taxon>Magnoliopsida</taxon>
        <taxon>eudicotyledons</taxon>
        <taxon>Gunneridae</taxon>
        <taxon>Pentapetalae</taxon>
        <taxon>Caryophyllales</taxon>
        <taxon>Nepenthaceae</taxon>
        <taxon>Nepenthes</taxon>
    </lineage>
</organism>
<comment type="caution">
    <text evidence="2">The sequence shown here is derived from an EMBL/GenBank/DDBJ whole genome shotgun (WGS) entry which is preliminary data.</text>
</comment>
<keyword evidence="3" id="KW-1185">Reference proteome</keyword>
<name>A0AAD3TMB5_NEPGR</name>
<sequence length="182" mass="20610">MDGKSVAEMDGCRTAWPVAKLDGEPVVELDGCREDWLVAELNGCRTDYGVVLSRNASLLLQLNYNSQSVQAAMWQLASMDLIESYNKVEVEYYCVTKDLRSNSSPVKSKFIQGLNEVDPQGYPGPRHRGFWHSKSIFKAVVMFGNVCCFSLLASWRPFCIYLVLVKMGLLNFVKKEKMEFLC</sequence>
<evidence type="ECO:0000313" key="2">
    <source>
        <dbReference type="EMBL" id="GMH31568.1"/>
    </source>
</evidence>
<keyword evidence="1" id="KW-0812">Transmembrane</keyword>
<feature type="transmembrane region" description="Helical" evidence="1">
    <location>
        <begin position="136"/>
        <end position="164"/>
    </location>
</feature>
<evidence type="ECO:0000313" key="3">
    <source>
        <dbReference type="Proteomes" id="UP001279734"/>
    </source>
</evidence>
<gene>
    <name evidence="2" type="ORF">Nepgr_033412</name>
</gene>
<keyword evidence="1" id="KW-0472">Membrane</keyword>
<dbReference type="Proteomes" id="UP001279734">
    <property type="component" value="Unassembled WGS sequence"/>
</dbReference>
<dbReference type="AlphaFoldDB" id="A0AAD3TMB5"/>
<dbReference type="EMBL" id="BSYO01000040">
    <property type="protein sequence ID" value="GMH31568.1"/>
    <property type="molecule type" value="Genomic_DNA"/>
</dbReference>
<keyword evidence="1" id="KW-1133">Transmembrane helix</keyword>
<evidence type="ECO:0000256" key="1">
    <source>
        <dbReference type="SAM" id="Phobius"/>
    </source>
</evidence>
<protein>
    <submittedName>
        <fullName evidence="2">Uncharacterized protein</fullName>
    </submittedName>
</protein>